<accession>A0AAV2FRQ6</accession>
<sequence>MDVNAQNDEQPTPQPQNQQHRLNQAQQQQHVQHNVYQMEDHFFLTGSEHLSLLLVGEKLTTTNYNDWSRGMYNTLATKNKFGLINGTIPEPDPADPLHGARVRNNIMIQSWIQQAVDSEIRKTILSCKTTTDVWKSLPSIYGFGDIIRVAEL</sequence>
<dbReference type="Proteomes" id="UP001497516">
    <property type="component" value="Chromosome 7"/>
</dbReference>
<evidence type="ECO:0000259" key="2">
    <source>
        <dbReference type="Pfam" id="PF14244"/>
    </source>
</evidence>
<organism evidence="3 4">
    <name type="scientific">Linum trigynum</name>
    <dbReference type="NCBI Taxonomy" id="586398"/>
    <lineage>
        <taxon>Eukaryota</taxon>
        <taxon>Viridiplantae</taxon>
        <taxon>Streptophyta</taxon>
        <taxon>Embryophyta</taxon>
        <taxon>Tracheophyta</taxon>
        <taxon>Spermatophyta</taxon>
        <taxon>Magnoliopsida</taxon>
        <taxon>eudicotyledons</taxon>
        <taxon>Gunneridae</taxon>
        <taxon>Pentapetalae</taxon>
        <taxon>rosids</taxon>
        <taxon>fabids</taxon>
        <taxon>Malpighiales</taxon>
        <taxon>Linaceae</taxon>
        <taxon>Linum</taxon>
    </lineage>
</organism>
<dbReference type="PANTHER" id="PTHR37610:SF97">
    <property type="entry name" value="RETROTRANSPOSON GAG DOMAIN-CONTAINING PROTEIN"/>
    <property type="match status" value="1"/>
</dbReference>
<dbReference type="EMBL" id="OZ034820">
    <property type="protein sequence ID" value="CAL1401013.1"/>
    <property type="molecule type" value="Genomic_DNA"/>
</dbReference>
<feature type="compositionally biased region" description="Low complexity" evidence="1">
    <location>
        <begin position="15"/>
        <end position="30"/>
    </location>
</feature>
<dbReference type="Pfam" id="PF14244">
    <property type="entry name" value="Retrotran_gag_3"/>
    <property type="match status" value="1"/>
</dbReference>
<reference evidence="3 4" key="1">
    <citation type="submission" date="2024-04" db="EMBL/GenBank/DDBJ databases">
        <authorList>
            <person name="Fracassetti M."/>
        </authorList>
    </citation>
    <scope>NUCLEOTIDE SEQUENCE [LARGE SCALE GENOMIC DNA]</scope>
</reference>
<name>A0AAV2FRQ6_9ROSI</name>
<gene>
    <name evidence="3" type="ORF">LTRI10_LOCUS41098</name>
</gene>
<evidence type="ECO:0000313" key="4">
    <source>
        <dbReference type="Proteomes" id="UP001497516"/>
    </source>
</evidence>
<dbReference type="AlphaFoldDB" id="A0AAV2FRQ6"/>
<feature type="region of interest" description="Disordered" evidence="1">
    <location>
        <begin position="1"/>
        <end position="30"/>
    </location>
</feature>
<dbReference type="InterPro" id="IPR029472">
    <property type="entry name" value="Copia-like_N"/>
</dbReference>
<feature type="domain" description="Retrotransposon Copia-like N-terminal" evidence="2">
    <location>
        <begin position="46"/>
        <end position="92"/>
    </location>
</feature>
<keyword evidence="4" id="KW-1185">Reference proteome</keyword>
<feature type="compositionally biased region" description="Polar residues" evidence="1">
    <location>
        <begin position="1"/>
        <end position="11"/>
    </location>
</feature>
<evidence type="ECO:0000256" key="1">
    <source>
        <dbReference type="SAM" id="MobiDB-lite"/>
    </source>
</evidence>
<proteinExistence type="predicted"/>
<dbReference type="PANTHER" id="PTHR37610">
    <property type="entry name" value="CCHC-TYPE DOMAIN-CONTAINING PROTEIN"/>
    <property type="match status" value="1"/>
</dbReference>
<evidence type="ECO:0000313" key="3">
    <source>
        <dbReference type="EMBL" id="CAL1401013.1"/>
    </source>
</evidence>
<protein>
    <recommendedName>
        <fullName evidence="2">Retrotransposon Copia-like N-terminal domain-containing protein</fullName>
    </recommendedName>
</protein>